<feature type="region of interest" description="Disordered" evidence="1">
    <location>
        <begin position="205"/>
        <end position="239"/>
    </location>
</feature>
<protein>
    <submittedName>
        <fullName evidence="2">Uncharacterized protein</fullName>
    </submittedName>
</protein>
<evidence type="ECO:0000313" key="2">
    <source>
        <dbReference type="Ensembl" id="ENSOANP00000041202.1"/>
    </source>
</evidence>
<accession>A0A6I8NKL0</accession>
<dbReference type="InterPro" id="IPR039471">
    <property type="entry name" value="CXorf65-like"/>
</dbReference>
<feature type="compositionally biased region" description="Gly residues" evidence="1">
    <location>
        <begin position="300"/>
        <end position="313"/>
    </location>
</feature>
<organism evidence="2 3">
    <name type="scientific">Ornithorhynchus anatinus</name>
    <name type="common">Duckbill platypus</name>
    <dbReference type="NCBI Taxonomy" id="9258"/>
    <lineage>
        <taxon>Eukaryota</taxon>
        <taxon>Metazoa</taxon>
        <taxon>Chordata</taxon>
        <taxon>Craniata</taxon>
        <taxon>Vertebrata</taxon>
        <taxon>Euteleostomi</taxon>
        <taxon>Mammalia</taxon>
        <taxon>Monotremata</taxon>
        <taxon>Ornithorhynchidae</taxon>
        <taxon>Ornithorhynchus</taxon>
    </lineage>
</organism>
<dbReference type="Ensembl" id="ENSOANT00000067316.1">
    <property type="protein sequence ID" value="ENSOANP00000041202.1"/>
    <property type="gene ID" value="ENSOANG00000039891.1"/>
</dbReference>
<feature type="compositionally biased region" description="Basic and acidic residues" evidence="1">
    <location>
        <begin position="226"/>
        <end position="239"/>
    </location>
</feature>
<keyword evidence="3" id="KW-1185">Reference proteome</keyword>
<dbReference type="Pfam" id="PF15874">
    <property type="entry name" value="Il2rg"/>
    <property type="match status" value="1"/>
</dbReference>
<reference evidence="2 3" key="1">
    <citation type="journal article" date="2008" name="Nature">
        <title>Genome analysis of the platypus reveals unique signatures of evolution.</title>
        <authorList>
            <person name="Warren W.C."/>
            <person name="Hillier L.W."/>
            <person name="Marshall Graves J.A."/>
            <person name="Birney E."/>
            <person name="Ponting C.P."/>
            <person name="Grutzner F."/>
            <person name="Belov K."/>
            <person name="Miller W."/>
            <person name="Clarke L."/>
            <person name="Chinwalla A.T."/>
            <person name="Yang S.P."/>
            <person name="Heger A."/>
            <person name="Locke D.P."/>
            <person name="Miethke P."/>
            <person name="Waters P.D."/>
            <person name="Veyrunes F."/>
            <person name="Fulton L."/>
            <person name="Fulton B."/>
            <person name="Graves T."/>
            <person name="Wallis J."/>
            <person name="Puente X.S."/>
            <person name="Lopez-Otin C."/>
            <person name="Ordonez G.R."/>
            <person name="Eichler E.E."/>
            <person name="Chen L."/>
            <person name="Cheng Z."/>
            <person name="Deakin J.E."/>
            <person name="Alsop A."/>
            <person name="Thompson K."/>
            <person name="Kirby P."/>
            <person name="Papenfuss A.T."/>
            <person name="Wakefield M.J."/>
            <person name="Olender T."/>
            <person name="Lancet D."/>
            <person name="Huttley G.A."/>
            <person name="Smit A.F."/>
            <person name="Pask A."/>
            <person name="Temple-Smith P."/>
            <person name="Batzer M.A."/>
            <person name="Walker J.A."/>
            <person name="Konkel M.K."/>
            <person name="Harris R.S."/>
            <person name="Whittington C.M."/>
            <person name="Wong E.S."/>
            <person name="Gemmell N.J."/>
            <person name="Buschiazzo E."/>
            <person name="Vargas Jentzsch I.M."/>
            <person name="Merkel A."/>
            <person name="Schmitz J."/>
            <person name="Zemann A."/>
            <person name="Churakov G."/>
            <person name="Kriegs J.O."/>
            <person name="Brosius J."/>
            <person name="Murchison E.P."/>
            <person name="Sachidanandam R."/>
            <person name="Smith C."/>
            <person name="Hannon G.J."/>
            <person name="Tsend-Ayush E."/>
            <person name="McMillan D."/>
            <person name="Attenborough R."/>
            <person name="Rens W."/>
            <person name="Ferguson-Smith M."/>
            <person name="Lefevre C.M."/>
            <person name="Sharp J.A."/>
            <person name="Nicholas K.R."/>
            <person name="Ray D.A."/>
            <person name="Kube M."/>
            <person name="Reinhardt R."/>
            <person name="Pringle T.H."/>
            <person name="Taylor J."/>
            <person name="Jones R.C."/>
            <person name="Nixon B."/>
            <person name="Dacheux J.L."/>
            <person name="Niwa H."/>
            <person name="Sekita Y."/>
            <person name="Huang X."/>
            <person name="Stark A."/>
            <person name="Kheradpour P."/>
            <person name="Kellis M."/>
            <person name="Flicek P."/>
            <person name="Chen Y."/>
            <person name="Webber C."/>
            <person name="Hardison R."/>
            <person name="Nelson J."/>
            <person name="Hallsworth-Pepin K."/>
            <person name="Delehaunty K."/>
            <person name="Markovic C."/>
            <person name="Minx P."/>
            <person name="Feng Y."/>
            <person name="Kremitzki C."/>
            <person name="Mitreva M."/>
            <person name="Glasscock J."/>
            <person name="Wylie T."/>
            <person name="Wohldmann P."/>
            <person name="Thiru P."/>
            <person name="Nhan M.N."/>
            <person name="Pohl C.S."/>
            <person name="Smith S.M."/>
            <person name="Hou S."/>
            <person name="Nefedov M."/>
            <person name="de Jong P.J."/>
            <person name="Renfree M.B."/>
            <person name="Mardis E.R."/>
            <person name="Wilson R.K."/>
        </authorList>
    </citation>
    <scope>NUCLEOTIDE SEQUENCE [LARGE SCALE GENOMIC DNA]</scope>
    <source>
        <strain evidence="2 3">Glennie</strain>
    </source>
</reference>
<sequence length="327" mass="35323">MGETWACLKAEGKEPLEIEWLKIEVKEGRREFLANTNCSVPFLLQYARHKVGLPDSAPIDLCDEAGTLKLLFTAKFPGESAAKYLPPRGIYYVCRLERGPPGSRNESAYRAIVPILEDPGPGLLDALRAQCDYLEKNRLKLHRGQEKRVPAIDSSGCLSVSCPPRSVAPSALAPSGARGRAPRRDVFLPPVPGICWALNRARSQVDSEAGRGRRPRPIASLQRSPGAERRTGRSGEDDALIRLSSDRVFRALAGRGAPGRTLGRRRSSRSVTRSSFLSAYRVRGTRRSGGDEMTTNGRGSAAGRGDPGLGGGRTRVLIPPPPPASAA</sequence>
<evidence type="ECO:0000256" key="1">
    <source>
        <dbReference type="SAM" id="MobiDB-lite"/>
    </source>
</evidence>
<dbReference type="AlphaFoldDB" id="A0A6I8NKL0"/>
<dbReference type="PANTHER" id="PTHR33887">
    <property type="entry name" value="PB1 DOMAIN-CONTAINING PROTEIN"/>
    <property type="match status" value="1"/>
</dbReference>
<dbReference type="PANTHER" id="PTHR33887:SF4">
    <property type="entry name" value="AB2-183"/>
    <property type="match status" value="1"/>
</dbReference>
<dbReference type="Bgee" id="ENSOANG00000039891">
    <property type="expression patterns" value="Expressed in testis and 1 other cell type or tissue"/>
</dbReference>
<dbReference type="InParanoid" id="A0A6I8NKL0"/>
<feature type="region of interest" description="Disordered" evidence="1">
    <location>
        <begin position="280"/>
        <end position="327"/>
    </location>
</feature>
<reference evidence="2" key="3">
    <citation type="submission" date="2025-09" db="UniProtKB">
        <authorList>
            <consortium name="Ensembl"/>
        </authorList>
    </citation>
    <scope>IDENTIFICATION</scope>
    <source>
        <strain evidence="2">Glennie</strain>
    </source>
</reference>
<proteinExistence type="predicted"/>
<reference evidence="2" key="2">
    <citation type="submission" date="2025-08" db="UniProtKB">
        <authorList>
            <consortium name="Ensembl"/>
        </authorList>
    </citation>
    <scope>IDENTIFICATION</scope>
    <source>
        <strain evidence="2">Glennie</strain>
    </source>
</reference>
<name>A0A6I8NKL0_ORNAN</name>
<feature type="compositionally biased region" description="Pro residues" evidence="1">
    <location>
        <begin position="318"/>
        <end position="327"/>
    </location>
</feature>
<dbReference type="GeneTree" id="ENSGT00510000049291"/>
<evidence type="ECO:0000313" key="3">
    <source>
        <dbReference type="Proteomes" id="UP000002279"/>
    </source>
</evidence>
<dbReference type="Proteomes" id="UP000002279">
    <property type="component" value="Chromosome 6"/>
</dbReference>